<keyword evidence="1" id="KW-0732">Signal</keyword>
<evidence type="ECO:0000256" key="1">
    <source>
        <dbReference type="SAM" id="SignalP"/>
    </source>
</evidence>
<feature type="chain" id="PRO_5003157517" evidence="1">
    <location>
        <begin position="22"/>
        <end position="204"/>
    </location>
</feature>
<name>E2BE69_HARSA</name>
<dbReference type="InParanoid" id="E2BE69"/>
<evidence type="ECO:0000313" key="3">
    <source>
        <dbReference type="Proteomes" id="UP000008237"/>
    </source>
</evidence>
<dbReference type="KEGG" id="hst:105181835"/>
<dbReference type="OrthoDB" id="7554485at2759"/>
<dbReference type="EMBL" id="GL447756">
    <property type="protein sequence ID" value="EFN86006.1"/>
    <property type="molecule type" value="Genomic_DNA"/>
</dbReference>
<keyword evidence="3" id="KW-1185">Reference proteome</keyword>
<feature type="signal peptide" evidence="1">
    <location>
        <begin position="1"/>
        <end position="21"/>
    </location>
</feature>
<evidence type="ECO:0000313" key="2">
    <source>
        <dbReference type="EMBL" id="EFN86006.1"/>
    </source>
</evidence>
<proteinExistence type="predicted"/>
<sequence length="204" mass="22927">MKLPFVIFSLVLIYWICMIHADEDVNSKKDEIDSDTEDALDHQYVSLEKSLLRHKRGSLPVIDMLSSTNLMSKIFLKTLGVGIKPMLNLCKFMYDALNGNGVCSKTEDFSMKNLISIMNPTKTIKTIKGAFCTCLNTIGEANRVALRKVMKTAVDFGMNVMMPKVVIPSLTMIRKSGILPKKMCIMIDTFIAAYNLMNMAKKLL</sequence>
<reference evidence="2 3" key="1">
    <citation type="journal article" date="2010" name="Science">
        <title>Genomic comparison of the ants Camponotus floridanus and Harpegnathos saltator.</title>
        <authorList>
            <person name="Bonasio R."/>
            <person name="Zhang G."/>
            <person name="Ye C."/>
            <person name="Mutti N.S."/>
            <person name="Fang X."/>
            <person name="Qin N."/>
            <person name="Donahue G."/>
            <person name="Yang P."/>
            <person name="Li Q."/>
            <person name="Li C."/>
            <person name="Zhang P."/>
            <person name="Huang Z."/>
            <person name="Berger S.L."/>
            <person name="Reinberg D."/>
            <person name="Wang J."/>
            <person name="Liebig J."/>
        </authorList>
    </citation>
    <scope>NUCLEOTIDE SEQUENCE [LARGE SCALE GENOMIC DNA]</scope>
    <source>
        <strain evidence="2 3">R22 G/1</strain>
    </source>
</reference>
<accession>E2BE69</accession>
<dbReference type="Proteomes" id="UP000008237">
    <property type="component" value="Unassembled WGS sequence"/>
</dbReference>
<dbReference type="AlphaFoldDB" id="E2BE69"/>
<gene>
    <name evidence="2" type="ORF">EAI_10681</name>
</gene>
<protein>
    <submittedName>
        <fullName evidence="2">Uncharacterized protein</fullName>
    </submittedName>
</protein>
<organism evidence="3">
    <name type="scientific">Harpegnathos saltator</name>
    <name type="common">Jerdon's jumping ant</name>
    <dbReference type="NCBI Taxonomy" id="610380"/>
    <lineage>
        <taxon>Eukaryota</taxon>
        <taxon>Metazoa</taxon>
        <taxon>Ecdysozoa</taxon>
        <taxon>Arthropoda</taxon>
        <taxon>Hexapoda</taxon>
        <taxon>Insecta</taxon>
        <taxon>Pterygota</taxon>
        <taxon>Neoptera</taxon>
        <taxon>Endopterygota</taxon>
        <taxon>Hymenoptera</taxon>
        <taxon>Apocrita</taxon>
        <taxon>Aculeata</taxon>
        <taxon>Formicoidea</taxon>
        <taxon>Formicidae</taxon>
        <taxon>Ponerinae</taxon>
        <taxon>Ponerini</taxon>
        <taxon>Harpegnathos</taxon>
    </lineage>
</organism>